<name>A0AAV4AG66_9GAST</name>
<evidence type="ECO:0008006" key="4">
    <source>
        <dbReference type="Google" id="ProtNLM"/>
    </source>
</evidence>
<accession>A0AAV4AG66</accession>
<evidence type="ECO:0000313" key="2">
    <source>
        <dbReference type="EMBL" id="GFO05249.1"/>
    </source>
</evidence>
<comment type="caution">
    <text evidence="2">The sequence shown here is derived from an EMBL/GenBank/DDBJ whole genome shotgun (WGS) entry which is preliminary data.</text>
</comment>
<keyword evidence="3" id="KW-1185">Reference proteome</keyword>
<feature type="compositionally biased region" description="Polar residues" evidence="1">
    <location>
        <begin position="158"/>
        <end position="167"/>
    </location>
</feature>
<sequence length="167" mass="18991">MEHSESVHFAHLNDLCRACGRLVLTTKQKKAYKKPYVCDELSADVLLVFGLDTKTDDDSHSKYICVKCYTTLQTIKKRHSATSLQTARTSCEFSKNIWTKYDKDKTVEDCKSCRHRLNHRKGSAIIKHLFKQERMDASTTTVESETSTDHTESVVSGGDTTRCTNMC</sequence>
<organism evidence="2 3">
    <name type="scientific">Plakobranchus ocellatus</name>
    <dbReference type="NCBI Taxonomy" id="259542"/>
    <lineage>
        <taxon>Eukaryota</taxon>
        <taxon>Metazoa</taxon>
        <taxon>Spiralia</taxon>
        <taxon>Lophotrochozoa</taxon>
        <taxon>Mollusca</taxon>
        <taxon>Gastropoda</taxon>
        <taxon>Heterobranchia</taxon>
        <taxon>Euthyneura</taxon>
        <taxon>Panpulmonata</taxon>
        <taxon>Sacoglossa</taxon>
        <taxon>Placobranchoidea</taxon>
        <taxon>Plakobranchidae</taxon>
        <taxon>Plakobranchus</taxon>
    </lineage>
</organism>
<evidence type="ECO:0000256" key="1">
    <source>
        <dbReference type="SAM" id="MobiDB-lite"/>
    </source>
</evidence>
<dbReference type="AlphaFoldDB" id="A0AAV4AG66"/>
<proteinExistence type="predicted"/>
<protein>
    <recommendedName>
        <fullName evidence="4">ZAD domain-containing protein</fullName>
    </recommendedName>
</protein>
<dbReference type="EMBL" id="BLXT01003747">
    <property type="protein sequence ID" value="GFO05249.1"/>
    <property type="molecule type" value="Genomic_DNA"/>
</dbReference>
<feature type="region of interest" description="Disordered" evidence="1">
    <location>
        <begin position="137"/>
        <end position="167"/>
    </location>
</feature>
<dbReference type="Proteomes" id="UP000735302">
    <property type="component" value="Unassembled WGS sequence"/>
</dbReference>
<evidence type="ECO:0000313" key="3">
    <source>
        <dbReference type="Proteomes" id="UP000735302"/>
    </source>
</evidence>
<reference evidence="2 3" key="1">
    <citation type="journal article" date="2021" name="Elife">
        <title>Chloroplast acquisition without the gene transfer in kleptoplastic sea slugs, Plakobranchus ocellatus.</title>
        <authorList>
            <person name="Maeda T."/>
            <person name="Takahashi S."/>
            <person name="Yoshida T."/>
            <person name="Shimamura S."/>
            <person name="Takaki Y."/>
            <person name="Nagai Y."/>
            <person name="Toyoda A."/>
            <person name="Suzuki Y."/>
            <person name="Arimoto A."/>
            <person name="Ishii H."/>
            <person name="Satoh N."/>
            <person name="Nishiyama T."/>
            <person name="Hasebe M."/>
            <person name="Maruyama T."/>
            <person name="Minagawa J."/>
            <person name="Obokata J."/>
            <person name="Shigenobu S."/>
        </authorList>
    </citation>
    <scope>NUCLEOTIDE SEQUENCE [LARGE SCALE GENOMIC DNA]</scope>
</reference>
<gene>
    <name evidence="2" type="ORF">PoB_003175400</name>
</gene>